<dbReference type="InterPro" id="IPR011017">
    <property type="entry name" value="TRASH_dom"/>
</dbReference>
<evidence type="ECO:0000256" key="1">
    <source>
        <dbReference type="SAM" id="MobiDB-lite"/>
    </source>
</evidence>
<protein>
    <submittedName>
        <fullName evidence="3">YHS domain protein</fullName>
    </submittedName>
</protein>
<organism evidence="3">
    <name type="scientific">Stigmatella aurantiaca</name>
    <dbReference type="NCBI Taxonomy" id="41"/>
    <lineage>
        <taxon>Bacteria</taxon>
        <taxon>Pseudomonadati</taxon>
        <taxon>Myxococcota</taxon>
        <taxon>Myxococcia</taxon>
        <taxon>Myxococcales</taxon>
        <taxon>Cystobacterineae</taxon>
        <taxon>Archangiaceae</taxon>
        <taxon>Stigmatella</taxon>
    </lineage>
</organism>
<feature type="region of interest" description="Disordered" evidence="1">
    <location>
        <begin position="1"/>
        <end position="46"/>
    </location>
</feature>
<dbReference type="InterPro" id="IPR007029">
    <property type="entry name" value="YHS_dom"/>
</dbReference>
<evidence type="ECO:0000313" key="3">
    <source>
        <dbReference type="EMBL" id="QKW94348.1"/>
    </source>
</evidence>
<dbReference type="InterPro" id="IPR012348">
    <property type="entry name" value="RNR-like"/>
</dbReference>
<proteinExistence type="predicted"/>
<feature type="domain" description="TRASH" evidence="2">
    <location>
        <begin position="29"/>
        <end position="67"/>
    </location>
</feature>
<reference evidence="3" key="1">
    <citation type="submission" date="2020-05" db="EMBL/GenBank/DDBJ databases">
        <title>Structure and Biosynthesis of Myxolipoxazoles and Myxopyrimidinols: Unique Myxobacterial Fatty Acids Featuring Isoxazole and 4-Pyrimidinol Heterocycles.</title>
        <authorList>
            <person name="Popoff A."/>
            <person name="Hug J.J."/>
            <person name="Walesch S."/>
            <person name="Garcia R."/>
            <person name="Mueller R."/>
        </authorList>
    </citation>
    <scope>NUCLEOTIDE SEQUENCE</scope>
    <source>
        <strain evidence="3">Sg a32</strain>
    </source>
</reference>
<dbReference type="SMART" id="SM00746">
    <property type="entry name" value="TRASH"/>
    <property type="match status" value="1"/>
</dbReference>
<dbReference type="Gene3D" id="1.10.620.20">
    <property type="entry name" value="Ribonucleotide Reductase, subunit A"/>
    <property type="match status" value="1"/>
</dbReference>
<dbReference type="AlphaFoldDB" id="A0A7U3RL72"/>
<evidence type="ECO:0000259" key="2">
    <source>
        <dbReference type="SMART" id="SM00746"/>
    </source>
</evidence>
<feature type="compositionally biased region" description="Polar residues" evidence="1">
    <location>
        <begin position="1"/>
        <end position="11"/>
    </location>
</feature>
<accession>A0A7U3RL72</accession>
<dbReference type="InterPro" id="IPR009078">
    <property type="entry name" value="Ferritin-like_SF"/>
</dbReference>
<dbReference type="SUPFAM" id="SSF47240">
    <property type="entry name" value="Ferritin-like"/>
    <property type="match status" value="1"/>
</dbReference>
<dbReference type="EMBL" id="MT513751">
    <property type="protein sequence ID" value="QKW94348.1"/>
    <property type="molecule type" value="Genomic_DNA"/>
</dbReference>
<feature type="compositionally biased region" description="Basic and acidic residues" evidence="1">
    <location>
        <begin position="37"/>
        <end position="46"/>
    </location>
</feature>
<dbReference type="GO" id="GO:0016491">
    <property type="term" value="F:oxidoreductase activity"/>
    <property type="evidence" value="ECO:0007669"/>
    <property type="project" value="InterPro"/>
</dbReference>
<name>A0A7U3RL72_STIAU</name>
<sequence>MGTRGQSNAPQPQGGEASVMKGVQSRHLDPVCGRQVEGPDGRPSSEYKKRRYFFCSERCRSTFEKQAERFRLNDLARAGALLTPGRVRWGIS</sequence>
<dbReference type="Pfam" id="PF04945">
    <property type="entry name" value="YHS"/>
    <property type="match status" value="1"/>
</dbReference>